<organism evidence="1 2">
    <name type="scientific">Paenibacillus polymyxa</name>
    <name type="common">Bacillus polymyxa</name>
    <dbReference type="NCBI Taxonomy" id="1406"/>
    <lineage>
        <taxon>Bacteria</taxon>
        <taxon>Bacillati</taxon>
        <taxon>Bacillota</taxon>
        <taxon>Bacilli</taxon>
        <taxon>Bacillales</taxon>
        <taxon>Paenibacillaceae</taxon>
        <taxon>Paenibacillus</taxon>
    </lineage>
</organism>
<proteinExistence type="predicted"/>
<evidence type="ECO:0000313" key="2">
    <source>
        <dbReference type="Proteomes" id="UP000650605"/>
    </source>
</evidence>
<evidence type="ECO:0000313" key="1">
    <source>
        <dbReference type="EMBL" id="MBM0631825.1"/>
    </source>
</evidence>
<reference evidence="1" key="1">
    <citation type="submission" date="2020-12" db="EMBL/GenBank/DDBJ databases">
        <title>Paenibacillus polymyxa LMG 27872: a double-edged sword.</title>
        <authorList>
            <person name="Langendries S."/>
            <person name="Garcia Mendez S."/>
            <person name="Beirinckx S."/>
            <person name="Viaene T."/>
            <person name="Baeyen S."/>
            <person name="Goeminne G."/>
            <person name="Willems A."/>
            <person name="Debode J."/>
            <person name="Goormachtig S."/>
        </authorList>
    </citation>
    <scope>NUCLEOTIDE SEQUENCE</scope>
    <source>
        <strain evidence="1">LMG 27872</strain>
    </source>
</reference>
<name>A0A8I1LPB4_PAEPO</name>
<comment type="caution">
    <text evidence="1">The sequence shown here is derived from an EMBL/GenBank/DDBJ whole genome shotgun (WGS) entry which is preliminary data.</text>
</comment>
<protein>
    <submittedName>
        <fullName evidence="1">Uncharacterized protein</fullName>
    </submittedName>
</protein>
<dbReference type="EMBL" id="JAEHFQ010000001">
    <property type="protein sequence ID" value="MBM0631825.1"/>
    <property type="molecule type" value="Genomic_DNA"/>
</dbReference>
<accession>A0A8I1LPB4</accession>
<dbReference type="RefSeq" id="WP_165145016.1">
    <property type="nucleotide sequence ID" value="NZ_JAEHFQ010000001.1"/>
</dbReference>
<dbReference type="Proteomes" id="UP000650605">
    <property type="component" value="Unassembled WGS sequence"/>
</dbReference>
<gene>
    <name evidence="1" type="ORF">JDW19_01585</name>
</gene>
<sequence>MKVKKIVYPTSLSQIADIEDDNIDVFIELEDGTNISVAVCTPKNLISYMTKENINFIPASPPDIIVKSLTEETIEQAIENYAQEDAFWLKLFFVAGVDKTVIDLDRIDLCLKEMKRINQELLND</sequence>
<dbReference type="AlphaFoldDB" id="A0A8I1LPB4"/>